<dbReference type="Proteomes" id="UP001595969">
    <property type="component" value="Unassembled WGS sequence"/>
</dbReference>
<dbReference type="Pfam" id="PF14131">
    <property type="entry name" value="DUF4298"/>
    <property type="match status" value="1"/>
</dbReference>
<proteinExistence type="predicted"/>
<evidence type="ECO:0000256" key="1">
    <source>
        <dbReference type="SAM" id="Coils"/>
    </source>
</evidence>
<accession>A0ABV9MV93</accession>
<feature type="coiled-coil region" evidence="1">
    <location>
        <begin position="10"/>
        <end position="37"/>
    </location>
</feature>
<keyword evidence="3" id="KW-1185">Reference proteome</keyword>
<comment type="caution">
    <text evidence="2">The sequence shown here is derived from an EMBL/GenBank/DDBJ whole genome shotgun (WGS) entry which is preliminary data.</text>
</comment>
<organism evidence="2 3">
    <name type="scientific">Enterococcus lemanii</name>
    <dbReference type="NCBI Taxonomy" id="1159752"/>
    <lineage>
        <taxon>Bacteria</taxon>
        <taxon>Bacillati</taxon>
        <taxon>Bacillota</taxon>
        <taxon>Bacilli</taxon>
        <taxon>Lactobacillales</taxon>
        <taxon>Enterococcaceae</taxon>
        <taxon>Enterococcus</taxon>
    </lineage>
</organism>
<gene>
    <name evidence="2" type="ORF">ACFO5I_04915</name>
</gene>
<protein>
    <submittedName>
        <fullName evidence="2">DUF4298 domain-containing protein</fullName>
    </submittedName>
</protein>
<name>A0ABV9MV93_9ENTE</name>
<evidence type="ECO:0000313" key="2">
    <source>
        <dbReference type="EMBL" id="MFC4719066.1"/>
    </source>
</evidence>
<sequence length="104" mass="12645">MENEKNYNHITKYENILNQFDQKIQELAELLRFFEEHSDEFVSLMDYYHSNQRQEDLEAENRREIPVDLPRGVLSEDAIYNLYTDYREVSLKMLANGTRFFKEN</sequence>
<keyword evidence="1" id="KW-0175">Coiled coil</keyword>
<reference evidence="3" key="1">
    <citation type="journal article" date="2019" name="Int. J. Syst. Evol. Microbiol.">
        <title>The Global Catalogue of Microorganisms (GCM) 10K type strain sequencing project: providing services to taxonomists for standard genome sequencing and annotation.</title>
        <authorList>
            <consortium name="The Broad Institute Genomics Platform"/>
            <consortium name="The Broad Institute Genome Sequencing Center for Infectious Disease"/>
            <person name="Wu L."/>
            <person name="Ma J."/>
        </authorList>
    </citation>
    <scope>NUCLEOTIDE SEQUENCE [LARGE SCALE GENOMIC DNA]</scope>
    <source>
        <strain evidence="3">CGMCC 1.19032</strain>
    </source>
</reference>
<dbReference type="EMBL" id="JBHSGS010000028">
    <property type="protein sequence ID" value="MFC4719066.1"/>
    <property type="molecule type" value="Genomic_DNA"/>
</dbReference>
<evidence type="ECO:0000313" key="3">
    <source>
        <dbReference type="Proteomes" id="UP001595969"/>
    </source>
</evidence>
<dbReference type="RefSeq" id="WP_204654567.1">
    <property type="nucleotide sequence ID" value="NZ_JAFBFD010000031.1"/>
</dbReference>
<dbReference type="InterPro" id="IPR025384">
    <property type="entry name" value="DUF4298"/>
</dbReference>